<dbReference type="RefSeq" id="WP_353547827.1">
    <property type="nucleotide sequence ID" value="NZ_JAGKSB010000016.1"/>
</dbReference>
<dbReference type="EMBL" id="JAGKSB010000016">
    <property type="protein sequence ID" value="MBP3944321.1"/>
    <property type="molecule type" value="Genomic_DNA"/>
</dbReference>
<protein>
    <submittedName>
        <fullName evidence="3">DUF1080 domain-containing protein</fullName>
    </submittedName>
</protein>
<evidence type="ECO:0000313" key="3">
    <source>
        <dbReference type="EMBL" id="MBP3944321.1"/>
    </source>
</evidence>
<comment type="caution">
    <text evidence="3">The sequence shown here is derived from an EMBL/GenBank/DDBJ whole genome shotgun (WGS) entry which is preliminary data.</text>
</comment>
<feature type="chain" id="PRO_5035880519" evidence="1">
    <location>
        <begin position="24"/>
        <end position="241"/>
    </location>
</feature>
<keyword evidence="1" id="KW-0732">Signal</keyword>
<dbReference type="PROSITE" id="PS51257">
    <property type="entry name" value="PROKAR_LIPOPROTEIN"/>
    <property type="match status" value="1"/>
</dbReference>
<accession>A0A8T4HI33</accession>
<dbReference type="Proteomes" id="UP000679691">
    <property type="component" value="Unassembled WGS sequence"/>
</dbReference>
<dbReference type="Gene3D" id="2.60.120.560">
    <property type="entry name" value="Exo-inulinase, domain 1"/>
    <property type="match status" value="1"/>
</dbReference>
<proteinExistence type="predicted"/>
<dbReference type="GO" id="GO:0016787">
    <property type="term" value="F:hydrolase activity"/>
    <property type="evidence" value="ECO:0007669"/>
    <property type="project" value="InterPro"/>
</dbReference>
<feature type="domain" description="3-keto-alpha-glucoside-1,2-lyase/3-keto-2-hydroxy-glucal hydratase" evidence="2">
    <location>
        <begin position="40"/>
        <end position="239"/>
    </location>
</feature>
<evidence type="ECO:0000259" key="2">
    <source>
        <dbReference type="Pfam" id="PF06439"/>
    </source>
</evidence>
<evidence type="ECO:0000256" key="1">
    <source>
        <dbReference type="SAM" id="SignalP"/>
    </source>
</evidence>
<organism evidence="3 4">
    <name type="scientific">Rhinopithecimicrobium faecis</name>
    <dbReference type="NCBI Taxonomy" id="2820698"/>
    <lineage>
        <taxon>Bacteria</taxon>
        <taxon>Pseudomonadati</taxon>
        <taxon>Bacteroidota</taxon>
        <taxon>Sphingobacteriia</taxon>
        <taxon>Sphingobacteriales</taxon>
        <taxon>Sphingobacteriaceae</taxon>
        <taxon>Rhinopithecimicrobium</taxon>
    </lineage>
</organism>
<gene>
    <name evidence="3" type="ORF">J5U18_12295</name>
</gene>
<dbReference type="Pfam" id="PF06439">
    <property type="entry name" value="3keto-disac_hyd"/>
    <property type="match status" value="1"/>
</dbReference>
<name>A0A8T4HI33_9SPHI</name>
<reference evidence="3" key="1">
    <citation type="submission" date="2021-03" db="EMBL/GenBank/DDBJ databases">
        <authorList>
            <person name="Lu T."/>
            <person name="Wang Q."/>
            <person name="Han X."/>
        </authorList>
    </citation>
    <scope>NUCLEOTIDE SEQUENCE</scope>
    <source>
        <strain evidence="3">WQ 2009</strain>
    </source>
</reference>
<dbReference type="InterPro" id="IPR010496">
    <property type="entry name" value="AL/BT2_dom"/>
</dbReference>
<feature type="signal peptide" evidence="1">
    <location>
        <begin position="1"/>
        <end position="23"/>
    </location>
</feature>
<keyword evidence="4" id="KW-1185">Reference proteome</keyword>
<sequence>MNLRKINLYAVVLCFIITTSACSSKQLAPNTLTEQEKKEGWKLLFDGHSFANWHLYNSEQKTAAWEILDGTLYCNPKSEAPKFDLTTDKVYENYELTFEWKLEKEGNSGVFVNVQERPDILSTYHSGPEYQLLEDSHADFNIPLKKPGVLYTFLPQQNFVNTKKLGEWNNSKIIQKNGFIKFYLNGQQTAEMDFKSKQWKSLVSNSKFKEFADFGQHTKGKIALQDWSRGCSFRSIKIKEL</sequence>
<dbReference type="AlphaFoldDB" id="A0A8T4HI33"/>
<evidence type="ECO:0000313" key="4">
    <source>
        <dbReference type="Proteomes" id="UP000679691"/>
    </source>
</evidence>